<evidence type="ECO:0000256" key="2">
    <source>
        <dbReference type="ARBA" id="ARBA00009142"/>
    </source>
</evidence>
<evidence type="ECO:0000313" key="7">
    <source>
        <dbReference type="EMBL" id="MDQ0150798.1"/>
    </source>
</evidence>
<comment type="caution">
    <text evidence="7">The sequence shown here is derived from an EMBL/GenBank/DDBJ whole genome shotgun (WGS) entry which is preliminary data.</text>
</comment>
<evidence type="ECO:0000256" key="5">
    <source>
        <dbReference type="ARBA" id="ARBA00023136"/>
    </source>
</evidence>
<accession>A0ABT9UWV1</accession>
<dbReference type="InterPro" id="IPR051598">
    <property type="entry name" value="TSUP/Inactive_protease-like"/>
</dbReference>
<dbReference type="RefSeq" id="WP_307487596.1">
    <property type="nucleotide sequence ID" value="NZ_JAUSUF010000013.1"/>
</dbReference>
<dbReference type="PANTHER" id="PTHR43701">
    <property type="entry name" value="MEMBRANE TRANSPORTER PROTEIN MJ0441-RELATED"/>
    <property type="match status" value="1"/>
</dbReference>
<comment type="similarity">
    <text evidence="2 6">Belongs to the 4-toluene sulfonate uptake permease (TSUP) (TC 2.A.102) family.</text>
</comment>
<feature type="transmembrane region" description="Helical" evidence="6">
    <location>
        <begin position="40"/>
        <end position="59"/>
    </location>
</feature>
<evidence type="ECO:0000256" key="1">
    <source>
        <dbReference type="ARBA" id="ARBA00004141"/>
    </source>
</evidence>
<proteinExistence type="inferred from homology"/>
<dbReference type="Pfam" id="PF01925">
    <property type="entry name" value="TauE"/>
    <property type="match status" value="1"/>
</dbReference>
<sequence length="257" mass="27577">MNIIIYFLVAIVATTIGAAAGIGGGVIIKPVLDAVSSFSLPTVNLLSSSTIFIMSIVSIGKQLMKKDKIDIKRTTIIAGGSILGGIVGQKLLKVLVLKVPNKTLIMNIQSIMLIILLLFVFLYMNKSDKFKKYNLKSSFVILILGVILGAIAAFLGIGGGPINVAIFTIFFNMEARDAARNSIIVILFSQGAKILSIACTTGFSSYNLSVLPVMLIGGVLGGFIGYRLNKTISEKNILKIFNSVLILIVLLNIYNIF</sequence>
<dbReference type="Proteomes" id="UP001228504">
    <property type="component" value="Unassembled WGS sequence"/>
</dbReference>
<evidence type="ECO:0000256" key="4">
    <source>
        <dbReference type="ARBA" id="ARBA00022989"/>
    </source>
</evidence>
<feature type="transmembrane region" description="Helical" evidence="6">
    <location>
        <begin position="104"/>
        <end position="124"/>
    </location>
</feature>
<feature type="transmembrane region" description="Helical" evidence="6">
    <location>
        <begin position="209"/>
        <end position="228"/>
    </location>
</feature>
<protein>
    <recommendedName>
        <fullName evidence="6">Probable membrane transporter protein</fullName>
    </recommendedName>
</protein>
<dbReference type="InterPro" id="IPR002781">
    <property type="entry name" value="TM_pro_TauE-like"/>
</dbReference>
<gene>
    <name evidence="7" type="ORF">J2S18_002772</name>
</gene>
<feature type="transmembrane region" description="Helical" evidence="6">
    <location>
        <begin position="183"/>
        <end position="203"/>
    </location>
</feature>
<dbReference type="EMBL" id="JAUSUF010000013">
    <property type="protein sequence ID" value="MDQ0150798.1"/>
    <property type="molecule type" value="Genomic_DNA"/>
</dbReference>
<organism evidence="7 8">
    <name type="scientific">Eubacterium multiforme</name>
    <dbReference type="NCBI Taxonomy" id="83339"/>
    <lineage>
        <taxon>Bacteria</taxon>
        <taxon>Bacillati</taxon>
        <taxon>Bacillota</taxon>
        <taxon>Clostridia</taxon>
        <taxon>Eubacteriales</taxon>
        <taxon>Eubacteriaceae</taxon>
        <taxon>Eubacterium</taxon>
    </lineage>
</organism>
<evidence type="ECO:0000256" key="3">
    <source>
        <dbReference type="ARBA" id="ARBA00022692"/>
    </source>
</evidence>
<feature type="transmembrane region" description="Helical" evidence="6">
    <location>
        <begin position="6"/>
        <end position="28"/>
    </location>
</feature>
<keyword evidence="6" id="KW-1003">Cell membrane</keyword>
<feature type="transmembrane region" description="Helical" evidence="6">
    <location>
        <begin position="240"/>
        <end position="256"/>
    </location>
</feature>
<comment type="subcellular location">
    <subcellularLocation>
        <location evidence="6">Cell membrane</location>
        <topology evidence="6">Multi-pass membrane protein</topology>
    </subcellularLocation>
    <subcellularLocation>
        <location evidence="1">Membrane</location>
        <topology evidence="1">Multi-pass membrane protein</topology>
    </subcellularLocation>
</comment>
<evidence type="ECO:0000256" key="6">
    <source>
        <dbReference type="RuleBase" id="RU363041"/>
    </source>
</evidence>
<feature type="transmembrane region" description="Helical" evidence="6">
    <location>
        <begin position="139"/>
        <end position="171"/>
    </location>
</feature>
<name>A0ABT9UWV1_9FIRM</name>
<evidence type="ECO:0000313" key="8">
    <source>
        <dbReference type="Proteomes" id="UP001228504"/>
    </source>
</evidence>
<keyword evidence="4 6" id="KW-1133">Transmembrane helix</keyword>
<keyword evidence="3 6" id="KW-0812">Transmembrane</keyword>
<keyword evidence="8" id="KW-1185">Reference proteome</keyword>
<keyword evidence="5 6" id="KW-0472">Membrane</keyword>
<reference evidence="7 8" key="1">
    <citation type="submission" date="2023-07" db="EMBL/GenBank/DDBJ databases">
        <title>Genomic Encyclopedia of Type Strains, Phase IV (KMG-IV): sequencing the most valuable type-strain genomes for metagenomic binning, comparative biology and taxonomic classification.</title>
        <authorList>
            <person name="Goeker M."/>
        </authorList>
    </citation>
    <scope>NUCLEOTIDE SEQUENCE [LARGE SCALE GENOMIC DNA]</scope>
    <source>
        <strain evidence="7 8">DSM 20694</strain>
    </source>
</reference>
<dbReference type="PANTHER" id="PTHR43701:SF2">
    <property type="entry name" value="MEMBRANE TRANSPORTER PROTEIN YJNA-RELATED"/>
    <property type="match status" value="1"/>
</dbReference>